<dbReference type="OrthoDB" id="21463at2759"/>
<feature type="region of interest" description="Disordered" evidence="5">
    <location>
        <begin position="59"/>
        <end position="78"/>
    </location>
</feature>
<sequence length="230" mass="24951">MSTSRSIRYLHTSSRALRPEARSSTLNLDSLRPKSQTPGSSTSNGFDASSAVKSVISALARSRQEEQEEPRKSFVPDRLLHPEAISAREIDAPHRPNPKPPLLGPPKRLAKQIDPFILTGSKPIEHIYNPSFMGAFLNPLGRLRSRAETGLTWKSQKGVARAVRRARCMGIISYWTDTPPVGGYGPPLQIGGSASRGRGLVGLIGSGIRGTKRLGVGSCGFWRTVMGRVT</sequence>
<dbReference type="Pfam" id="PF01084">
    <property type="entry name" value="Ribosomal_S18"/>
    <property type="match status" value="1"/>
</dbReference>
<dbReference type="STRING" id="71784.A0A1Y2AUS4"/>
<keyword evidence="7" id="KW-1185">Reference proteome</keyword>
<dbReference type="GO" id="GO:0070181">
    <property type="term" value="F:small ribosomal subunit rRNA binding"/>
    <property type="evidence" value="ECO:0007669"/>
    <property type="project" value="TreeGrafter"/>
</dbReference>
<dbReference type="PANTHER" id="PTHR13479:SF40">
    <property type="entry name" value="SMALL RIBOSOMAL SUBUNIT PROTEIN BS18M"/>
    <property type="match status" value="1"/>
</dbReference>
<evidence type="ECO:0000313" key="6">
    <source>
        <dbReference type="EMBL" id="ORY26321.1"/>
    </source>
</evidence>
<dbReference type="GO" id="GO:0003735">
    <property type="term" value="F:structural constituent of ribosome"/>
    <property type="evidence" value="ECO:0007669"/>
    <property type="project" value="InterPro"/>
</dbReference>
<evidence type="ECO:0000256" key="4">
    <source>
        <dbReference type="ARBA" id="ARBA00035264"/>
    </source>
</evidence>
<organism evidence="6 7">
    <name type="scientific">Naematelia encephala</name>
    <dbReference type="NCBI Taxonomy" id="71784"/>
    <lineage>
        <taxon>Eukaryota</taxon>
        <taxon>Fungi</taxon>
        <taxon>Dikarya</taxon>
        <taxon>Basidiomycota</taxon>
        <taxon>Agaricomycotina</taxon>
        <taxon>Tremellomycetes</taxon>
        <taxon>Tremellales</taxon>
        <taxon>Naemateliaceae</taxon>
        <taxon>Naematelia</taxon>
    </lineage>
</organism>
<dbReference type="AlphaFoldDB" id="A0A1Y2AUS4"/>
<keyword evidence="2" id="KW-0689">Ribosomal protein</keyword>
<evidence type="ECO:0000313" key="7">
    <source>
        <dbReference type="Proteomes" id="UP000193986"/>
    </source>
</evidence>
<dbReference type="EMBL" id="MCFC01000048">
    <property type="protein sequence ID" value="ORY26321.1"/>
    <property type="molecule type" value="Genomic_DNA"/>
</dbReference>
<dbReference type="PANTHER" id="PTHR13479">
    <property type="entry name" value="30S RIBOSOMAL PROTEIN S18"/>
    <property type="match status" value="1"/>
</dbReference>
<name>A0A1Y2AUS4_9TREE</name>
<feature type="compositionally biased region" description="Polar residues" evidence="5">
    <location>
        <begin position="1"/>
        <end position="15"/>
    </location>
</feature>
<dbReference type="GO" id="GO:0032543">
    <property type="term" value="P:mitochondrial translation"/>
    <property type="evidence" value="ECO:0007669"/>
    <property type="project" value="TreeGrafter"/>
</dbReference>
<dbReference type="InterPro" id="IPR036870">
    <property type="entry name" value="Ribosomal_bS18_sf"/>
</dbReference>
<dbReference type="Proteomes" id="UP000193986">
    <property type="component" value="Unassembled WGS sequence"/>
</dbReference>
<dbReference type="GO" id="GO:0005763">
    <property type="term" value="C:mitochondrial small ribosomal subunit"/>
    <property type="evidence" value="ECO:0007669"/>
    <property type="project" value="TreeGrafter"/>
</dbReference>
<dbReference type="InterPro" id="IPR001648">
    <property type="entry name" value="Ribosomal_bS18"/>
</dbReference>
<keyword evidence="3" id="KW-0687">Ribonucleoprotein</keyword>
<gene>
    <name evidence="6" type="ORF">BCR39DRAFT_589706</name>
</gene>
<feature type="compositionally biased region" description="Basic and acidic residues" evidence="5">
    <location>
        <begin position="62"/>
        <end position="78"/>
    </location>
</feature>
<proteinExistence type="inferred from homology"/>
<dbReference type="Gene3D" id="4.10.640.10">
    <property type="entry name" value="Ribosomal protein S18"/>
    <property type="match status" value="1"/>
</dbReference>
<evidence type="ECO:0000256" key="1">
    <source>
        <dbReference type="ARBA" id="ARBA00005589"/>
    </source>
</evidence>
<evidence type="ECO:0000256" key="3">
    <source>
        <dbReference type="ARBA" id="ARBA00023274"/>
    </source>
</evidence>
<dbReference type="InParanoid" id="A0A1Y2AUS4"/>
<protein>
    <recommendedName>
        <fullName evidence="4">Small ribosomal subunit protein bS18m</fullName>
    </recommendedName>
</protein>
<accession>A0A1Y2AUS4</accession>
<feature type="compositionally biased region" description="Polar residues" evidence="5">
    <location>
        <begin position="22"/>
        <end position="47"/>
    </location>
</feature>
<comment type="caution">
    <text evidence="6">The sequence shown here is derived from an EMBL/GenBank/DDBJ whole genome shotgun (WGS) entry which is preliminary data.</text>
</comment>
<evidence type="ECO:0000256" key="5">
    <source>
        <dbReference type="SAM" id="MobiDB-lite"/>
    </source>
</evidence>
<dbReference type="SUPFAM" id="SSF46911">
    <property type="entry name" value="Ribosomal protein S18"/>
    <property type="match status" value="1"/>
</dbReference>
<evidence type="ECO:0000256" key="2">
    <source>
        <dbReference type="ARBA" id="ARBA00022980"/>
    </source>
</evidence>
<reference evidence="6 7" key="1">
    <citation type="submission" date="2016-07" db="EMBL/GenBank/DDBJ databases">
        <title>Pervasive Adenine N6-methylation of Active Genes in Fungi.</title>
        <authorList>
            <consortium name="DOE Joint Genome Institute"/>
            <person name="Mondo S.J."/>
            <person name="Dannebaum R.O."/>
            <person name="Kuo R.C."/>
            <person name="Labutti K."/>
            <person name="Haridas S."/>
            <person name="Kuo A."/>
            <person name="Salamov A."/>
            <person name="Ahrendt S.R."/>
            <person name="Lipzen A."/>
            <person name="Sullivan W."/>
            <person name="Andreopoulos W.B."/>
            <person name="Clum A."/>
            <person name="Lindquist E."/>
            <person name="Daum C."/>
            <person name="Ramamoorthy G.K."/>
            <person name="Gryganskyi A."/>
            <person name="Culley D."/>
            <person name="Magnuson J.K."/>
            <person name="James T.Y."/>
            <person name="O'Malley M.A."/>
            <person name="Stajich J.E."/>
            <person name="Spatafora J.W."/>
            <person name="Visel A."/>
            <person name="Grigoriev I.V."/>
        </authorList>
    </citation>
    <scope>NUCLEOTIDE SEQUENCE [LARGE SCALE GENOMIC DNA]</scope>
    <source>
        <strain evidence="6 7">68-887.2</strain>
    </source>
</reference>
<comment type="similarity">
    <text evidence="1">Belongs to the bacterial ribosomal protein bS18 family.</text>
</comment>
<feature type="region of interest" description="Disordered" evidence="5">
    <location>
        <begin position="87"/>
        <end position="106"/>
    </location>
</feature>
<feature type="region of interest" description="Disordered" evidence="5">
    <location>
        <begin position="1"/>
        <end position="49"/>
    </location>
</feature>